<dbReference type="InterPro" id="IPR052032">
    <property type="entry name" value="ATP-dep_AA_Ligase"/>
</dbReference>
<dbReference type="InterPro" id="IPR013815">
    <property type="entry name" value="ATP_grasp_subdomain_1"/>
</dbReference>
<dbReference type="PANTHER" id="PTHR43585">
    <property type="entry name" value="FUMIPYRROLE BIOSYNTHESIS PROTEIN C"/>
    <property type="match status" value="1"/>
</dbReference>
<dbReference type="PROSITE" id="PS50975">
    <property type="entry name" value="ATP_GRASP"/>
    <property type="match status" value="1"/>
</dbReference>
<feature type="domain" description="ATP-grasp" evidence="5">
    <location>
        <begin position="111"/>
        <end position="291"/>
    </location>
</feature>
<evidence type="ECO:0000256" key="2">
    <source>
        <dbReference type="ARBA" id="ARBA00022741"/>
    </source>
</evidence>
<evidence type="ECO:0000313" key="7">
    <source>
        <dbReference type="Proteomes" id="UP000252167"/>
    </source>
</evidence>
<keyword evidence="2 4" id="KW-0547">Nucleotide-binding</keyword>
<reference evidence="6 7" key="1">
    <citation type="submission" date="2018-01" db="EMBL/GenBank/DDBJ databases">
        <title>Glutamicibacter soli strain NHPC-3 Whole genome sequence and assembly.</title>
        <authorList>
            <person name="Choudhury P."/>
            <person name="Gupta D."/>
            <person name="Sengupta K."/>
            <person name="Jawed A."/>
            <person name="Sultana N."/>
            <person name="Saha P."/>
        </authorList>
    </citation>
    <scope>NUCLEOTIDE SEQUENCE [LARGE SCALE GENOMIC DNA]</scope>
    <source>
        <strain evidence="6 7">NHPC-3</strain>
    </source>
</reference>
<dbReference type="Gene3D" id="3.30.1490.20">
    <property type="entry name" value="ATP-grasp fold, A domain"/>
    <property type="match status" value="1"/>
</dbReference>
<dbReference type="EMBL" id="POAF01000002">
    <property type="protein sequence ID" value="RBM02710.1"/>
    <property type="molecule type" value="Genomic_DNA"/>
</dbReference>
<evidence type="ECO:0000313" key="6">
    <source>
        <dbReference type="EMBL" id="RBM02710.1"/>
    </source>
</evidence>
<dbReference type="GO" id="GO:0016874">
    <property type="term" value="F:ligase activity"/>
    <property type="evidence" value="ECO:0007669"/>
    <property type="project" value="UniProtKB-KW"/>
</dbReference>
<dbReference type="InterPro" id="IPR036291">
    <property type="entry name" value="NAD(P)-bd_dom_sf"/>
</dbReference>
<keyword evidence="3 4" id="KW-0067">ATP-binding</keyword>
<dbReference type="GO" id="GO:0005524">
    <property type="term" value="F:ATP binding"/>
    <property type="evidence" value="ECO:0007669"/>
    <property type="project" value="UniProtKB-UniRule"/>
</dbReference>
<dbReference type="GO" id="GO:0046872">
    <property type="term" value="F:metal ion binding"/>
    <property type="evidence" value="ECO:0007669"/>
    <property type="project" value="InterPro"/>
</dbReference>
<sequence>MRILFTGANGPAGRALGAQLASSDFTVIGADMDSTANEYYAVIEKVPAASDPSMIGRLAEIIREHHIDVLIPTVSDELPAVAAAGAELAGCTVMIGSPEAVSTAHDKWLTMQVLAAAGVPVPRSALPSSFENLDAAFEALGRPLIVKPRIARGGRGVGVVGNHSDLDFSALDDSWVLQEFASGEEFAPMVFNGNGENDLAVVVRKTELKQGVVGNAVSTERVAADEAVDVQQIALDAVRAVGLEYQADLDIRRLANGQPVVLEINARFGANSRQAPELLSTVLRASSRALAAAGGRP</sequence>
<accession>A0A365YKC3</accession>
<dbReference type="Gene3D" id="3.40.50.20">
    <property type="match status" value="1"/>
</dbReference>
<dbReference type="Gene3D" id="3.30.470.20">
    <property type="entry name" value="ATP-grasp fold, B domain"/>
    <property type="match status" value="1"/>
</dbReference>
<comment type="caution">
    <text evidence="6">The sequence shown here is derived from an EMBL/GenBank/DDBJ whole genome shotgun (WGS) entry which is preliminary data.</text>
</comment>
<keyword evidence="7" id="KW-1185">Reference proteome</keyword>
<evidence type="ECO:0000259" key="5">
    <source>
        <dbReference type="PROSITE" id="PS50975"/>
    </source>
</evidence>
<evidence type="ECO:0000256" key="3">
    <source>
        <dbReference type="ARBA" id="ARBA00022840"/>
    </source>
</evidence>
<dbReference type="Proteomes" id="UP000252167">
    <property type="component" value="Unassembled WGS sequence"/>
</dbReference>
<dbReference type="RefSeq" id="WP_113606684.1">
    <property type="nucleotide sequence ID" value="NZ_POAF01000002.1"/>
</dbReference>
<gene>
    <name evidence="6" type="ORF">C1H84_04550</name>
</gene>
<dbReference type="SUPFAM" id="SSF51735">
    <property type="entry name" value="NAD(P)-binding Rossmann-fold domains"/>
    <property type="match status" value="1"/>
</dbReference>
<dbReference type="InterPro" id="IPR011761">
    <property type="entry name" value="ATP-grasp"/>
</dbReference>
<name>A0A365YKC3_9MICC</name>
<dbReference type="PANTHER" id="PTHR43585:SF2">
    <property type="entry name" value="ATP-GRASP ENZYME FSQD"/>
    <property type="match status" value="1"/>
</dbReference>
<dbReference type="Pfam" id="PF02655">
    <property type="entry name" value="ATP-grasp_3"/>
    <property type="match status" value="1"/>
</dbReference>
<dbReference type="InterPro" id="IPR003806">
    <property type="entry name" value="ATP-grasp_PylC-type"/>
</dbReference>
<dbReference type="AlphaFoldDB" id="A0A365YKC3"/>
<evidence type="ECO:0000256" key="1">
    <source>
        <dbReference type="ARBA" id="ARBA00022598"/>
    </source>
</evidence>
<keyword evidence="1" id="KW-0436">Ligase</keyword>
<evidence type="ECO:0000256" key="4">
    <source>
        <dbReference type="PROSITE-ProRule" id="PRU00409"/>
    </source>
</evidence>
<dbReference type="SUPFAM" id="SSF56059">
    <property type="entry name" value="Glutathione synthetase ATP-binding domain-like"/>
    <property type="match status" value="1"/>
</dbReference>
<dbReference type="SMART" id="SM01209">
    <property type="entry name" value="GARS_A"/>
    <property type="match status" value="1"/>
</dbReference>
<protein>
    <recommendedName>
        <fullName evidence="5">ATP-grasp domain-containing protein</fullName>
    </recommendedName>
</protein>
<proteinExistence type="predicted"/>
<organism evidence="6 7">
    <name type="scientific">Glutamicibacter soli</name>
    <dbReference type="NCBI Taxonomy" id="453836"/>
    <lineage>
        <taxon>Bacteria</taxon>
        <taxon>Bacillati</taxon>
        <taxon>Actinomycetota</taxon>
        <taxon>Actinomycetes</taxon>
        <taxon>Micrococcales</taxon>
        <taxon>Micrococcaceae</taxon>
        <taxon>Glutamicibacter</taxon>
    </lineage>
</organism>